<evidence type="ECO:0000259" key="10">
    <source>
        <dbReference type="PROSITE" id="PS50110"/>
    </source>
</evidence>
<keyword evidence="2" id="KW-0963">Cytoplasm</keyword>
<accession>A0ABW2ENE8</accession>
<dbReference type="InterPro" id="IPR048714">
    <property type="entry name" value="DpiA-like_HTH"/>
</dbReference>
<dbReference type="InterPro" id="IPR051271">
    <property type="entry name" value="2C-system_Tx_regulators"/>
</dbReference>
<dbReference type="PROSITE" id="PS50110">
    <property type="entry name" value="RESPONSE_REGULATORY"/>
    <property type="match status" value="1"/>
</dbReference>
<keyword evidence="7" id="KW-0010">Activator</keyword>
<dbReference type="Pfam" id="PF00072">
    <property type="entry name" value="Response_reg"/>
    <property type="match status" value="1"/>
</dbReference>
<dbReference type="Proteomes" id="UP001596410">
    <property type="component" value="Unassembled WGS sequence"/>
</dbReference>
<evidence type="ECO:0000256" key="8">
    <source>
        <dbReference type="ARBA" id="ARBA00023163"/>
    </source>
</evidence>
<dbReference type="Gene3D" id="3.40.50.2300">
    <property type="match status" value="1"/>
</dbReference>
<comment type="subcellular location">
    <subcellularLocation>
        <location evidence="1">Cytoplasm</location>
    </subcellularLocation>
</comment>
<dbReference type="SMART" id="SM00448">
    <property type="entry name" value="REC"/>
    <property type="match status" value="1"/>
</dbReference>
<dbReference type="SUPFAM" id="SSF52172">
    <property type="entry name" value="CheY-like"/>
    <property type="match status" value="1"/>
</dbReference>
<dbReference type="PANTHER" id="PTHR45526:SF6">
    <property type="entry name" value="TRANSCRIPTIONAL REGULATORY PROTEIN CITT"/>
    <property type="match status" value="1"/>
</dbReference>
<dbReference type="Pfam" id="PF20714">
    <property type="entry name" value="HTH_64"/>
    <property type="match status" value="1"/>
</dbReference>
<comment type="caution">
    <text evidence="11">The sequence shown here is derived from an EMBL/GenBank/DDBJ whole genome shotgun (WGS) entry which is preliminary data.</text>
</comment>
<feature type="modified residue" description="4-aspartylphosphate" evidence="9">
    <location>
        <position position="54"/>
    </location>
</feature>
<evidence type="ECO:0000256" key="3">
    <source>
        <dbReference type="ARBA" id="ARBA00022553"/>
    </source>
</evidence>
<dbReference type="PANTHER" id="PTHR45526">
    <property type="entry name" value="TRANSCRIPTIONAL REGULATORY PROTEIN DPIA"/>
    <property type="match status" value="1"/>
</dbReference>
<dbReference type="PIRSF" id="PIRSF006171">
    <property type="entry name" value="RR_citrat_malat"/>
    <property type="match status" value="1"/>
</dbReference>
<evidence type="ECO:0000256" key="7">
    <source>
        <dbReference type="ARBA" id="ARBA00023159"/>
    </source>
</evidence>
<keyword evidence="8" id="KW-0804">Transcription</keyword>
<reference evidence="12" key="1">
    <citation type="journal article" date="2019" name="Int. J. Syst. Evol. Microbiol.">
        <title>The Global Catalogue of Microorganisms (GCM) 10K type strain sequencing project: providing services to taxonomists for standard genome sequencing and annotation.</title>
        <authorList>
            <consortium name="The Broad Institute Genomics Platform"/>
            <consortium name="The Broad Institute Genome Sequencing Center for Infectious Disease"/>
            <person name="Wu L."/>
            <person name="Ma J."/>
        </authorList>
    </citation>
    <scope>NUCLEOTIDE SEQUENCE [LARGE SCALE GENOMIC DNA]</scope>
    <source>
        <strain evidence="12">CGMCC 4.1621</strain>
    </source>
</reference>
<evidence type="ECO:0000256" key="1">
    <source>
        <dbReference type="ARBA" id="ARBA00004496"/>
    </source>
</evidence>
<evidence type="ECO:0000256" key="5">
    <source>
        <dbReference type="ARBA" id="ARBA00023015"/>
    </source>
</evidence>
<keyword evidence="4" id="KW-0902">Two-component regulatory system</keyword>
<evidence type="ECO:0000256" key="2">
    <source>
        <dbReference type="ARBA" id="ARBA00022490"/>
    </source>
</evidence>
<keyword evidence="6" id="KW-0238">DNA-binding</keyword>
<evidence type="ECO:0000256" key="4">
    <source>
        <dbReference type="ARBA" id="ARBA00023012"/>
    </source>
</evidence>
<keyword evidence="5" id="KW-0805">Transcription regulation</keyword>
<evidence type="ECO:0000256" key="9">
    <source>
        <dbReference type="PROSITE-ProRule" id="PRU00169"/>
    </source>
</evidence>
<protein>
    <submittedName>
        <fullName evidence="11">Response regulator</fullName>
    </submittedName>
</protein>
<name>A0ABW2ENE8_9BACI</name>
<dbReference type="InterPro" id="IPR001789">
    <property type="entry name" value="Sig_transdc_resp-reg_receiver"/>
</dbReference>
<gene>
    <name evidence="11" type="ORF">ACFQIC_18645</name>
</gene>
<organism evidence="11 12">
    <name type="scientific">Halobacillus seohaensis</name>
    <dbReference type="NCBI Taxonomy" id="447421"/>
    <lineage>
        <taxon>Bacteria</taxon>
        <taxon>Bacillati</taxon>
        <taxon>Bacillota</taxon>
        <taxon>Bacilli</taxon>
        <taxon>Bacillales</taxon>
        <taxon>Bacillaceae</taxon>
        <taxon>Halobacillus</taxon>
    </lineage>
</organism>
<dbReference type="RefSeq" id="WP_204710186.1">
    <property type="nucleotide sequence ID" value="NZ_JBHSZV010000059.1"/>
</dbReference>
<dbReference type="InterPro" id="IPR011006">
    <property type="entry name" value="CheY-like_superfamily"/>
</dbReference>
<evidence type="ECO:0000313" key="11">
    <source>
        <dbReference type="EMBL" id="MFC7063820.1"/>
    </source>
</evidence>
<dbReference type="InterPro" id="IPR024187">
    <property type="entry name" value="Sig_transdc_resp-reg_cit/mal"/>
</dbReference>
<keyword evidence="12" id="KW-1185">Reference proteome</keyword>
<keyword evidence="3 9" id="KW-0597">Phosphoprotein</keyword>
<feature type="domain" description="Response regulatory" evidence="10">
    <location>
        <begin position="3"/>
        <end position="119"/>
    </location>
</feature>
<evidence type="ECO:0000313" key="12">
    <source>
        <dbReference type="Proteomes" id="UP001596410"/>
    </source>
</evidence>
<proteinExistence type="predicted"/>
<evidence type="ECO:0000256" key="6">
    <source>
        <dbReference type="ARBA" id="ARBA00023125"/>
    </source>
</evidence>
<dbReference type="EMBL" id="JBHSZV010000059">
    <property type="protein sequence ID" value="MFC7063820.1"/>
    <property type="molecule type" value="Genomic_DNA"/>
</dbReference>
<sequence length="226" mass="25673">MTKVVIAEDDYRVAQLHESFLMKLENVQVVGKALNAAETMQAVEQHQPDLLLLDVYMPDQLGTDLLHQLREHSTSLDVIMITAADDKEMVTQALNYGVVDYIIKPISMDRFVETIKNYQAKKRLIDSHETMDQKLVDQLIGKEQTQYEGEVLPKGIDSLTLSKVRKLLQHSGDTGVTAELAGEHMGASKTTARRYLEYLISTHEGIAEMRYGKVGRPERKYFYSKN</sequence>